<keyword evidence="2" id="KW-0964">Secreted</keyword>
<name>A0A4Y5UH90_CUPSA</name>
<reference evidence="6" key="1">
    <citation type="journal article" date="2019" name="Toxins">
        <title>The dual prey-inactivation strategy of spiders-in-depth venomic analysis of Cupiennius salei.</title>
        <authorList>
            <person name="Kuhn-Nentwig L."/>
            <person name="Langenegger N."/>
            <person name="Heller M."/>
            <person name="Koua D."/>
            <person name="Nentwig W."/>
        </authorList>
    </citation>
    <scope>NUCLEOTIDE SEQUENCE</scope>
    <source>
        <tissue evidence="6">Venom gland</tissue>
    </source>
</reference>
<sequence precursor="true">MWPKVQVLLVLVGLIMFLGVHADTESSEITEESRYCIPKWRRCTWGGPKCCAGRSCDCNVTRTNCRCSPRLFGLG</sequence>
<comment type="subcellular location">
    <subcellularLocation>
        <location evidence="1">Secreted</location>
    </subcellularLocation>
</comment>
<dbReference type="InterPro" id="IPR004169">
    <property type="entry name" value="Spidertoxin"/>
</dbReference>
<dbReference type="GO" id="GO:0005576">
    <property type="term" value="C:extracellular region"/>
    <property type="evidence" value="ECO:0007669"/>
    <property type="project" value="UniProtKB-SubCell"/>
</dbReference>
<evidence type="ECO:0000256" key="5">
    <source>
        <dbReference type="SAM" id="SignalP"/>
    </source>
</evidence>
<keyword evidence="5" id="KW-0732">Signal</keyword>
<evidence type="ECO:0000313" key="6">
    <source>
        <dbReference type="EMBL" id="QDC23112.1"/>
    </source>
</evidence>
<keyword evidence="3" id="KW-0960">Knottin</keyword>
<accession>A0A4Y5UH90</accession>
<evidence type="ECO:0000256" key="4">
    <source>
        <dbReference type="ARBA" id="ARBA00023157"/>
    </source>
</evidence>
<dbReference type="EMBL" id="MH754577">
    <property type="protein sequence ID" value="QDC23112.1"/>
    <property type="molecule type" value="mRNA"/>
</dbReference>
<dbReference type="AlphaFoldDB" id="A0A4Y5UH90"/>
<feature type="signal peptide" evidence="5">
    <location>
        <begin position="1"/>
        <end position="22"/>
    </location>
</feature>
<evidence type="ECO:0000256" key="1">
    <source>
        <dbReference type="ARBA" id="ARBA00004613"/>
    </source>
</evidence>
<dbReference type="Gene3D" id="4.10.40.10">
    <property type="match status" value="1"/>
</dbReference>
<feature type="chain" id="PRO_5021439104" evidence="5">
    <location>
        <begin position="23"/>
        <end position="75"/>
    </location>
</feature>
<evidence type="ECO:0000256" key="3">
    <source>
        <dbReference type="ARBA" id="ARBA00022854"/>
    </source>
</evidence>
<organism evidence="6">
    <name type="scientific">Cupiennius salei</name>
    <name type="common">American wandering spider</name>
    <dbReference type="NCBI Taxonomy" id="6928"/>
    <lineage>
        <taxon>Eukaryota</taxon>
        <taxon>Metazoa</taxon>
        <taxon>Ecdysozoa</taxon>
        <taxon>Arthropoda</taxon>
        <taxon>Chelicerata</taxon>
        <taxon>Arachnida</taxon>
        <taxon>Araneae</taxon>
        <taxon>Araneomorphae</taxon>
        <taxon>Entelegynae</taxon>
        <taxon>Lycosoidea</taxon>
        <taxon>Ctenidae</taxon>
        <taxon>Cupiennius</taxon>
    </lineage>
</organism>
<proteinExistence type="evidence at transcript level"/>
<evidence type="ECO:0000256" key="2">
    <source>
        <dbReference type="ARBA" id="ARBA00022525"/>
    </source>
</evidence>
<dbReference type="Pfam" id="PF02819">
    <property type="entry name" value="Toxin_9"/>
    <property type="match status" value="1"/>
</dbReference>
<keyword evidence="4" id="KW-1015">Disulfide bond</keyword>
<protein>
    <submittedName>
        <fullName evidence="6">Toxin 25</fullName>
    </submittedName>
</protein>
<dbReference type="GO" id="GO:0008200">
    <property type="term" value="F:ion channel inhibitor activity"/>
    <property type="evidence" value="ECO:0007669"/>
    <property type="project" value="InterPro"/>
</dbReference>
<dbReference type="CDD" id="cd12960">
    <property type="entry name" value="Spider_toxin"/>
    <property type="match status" value="1"/>
</dbReference>
<dbReference type="SUPFAM" id="SSF57059">
    <property type="entry name" value="omega toxin-like"/>
    <property type="match status" value="1"/>
</dbReference>